<name>A0A409YRK3_9AGAR</name>
<dbReference type="GO" id="GO:0016020">
    <property type="term" value="C:membrane"/>
    <property type="evidence" value="ECO:0007669"/>
    <property type="project" value="UniProtKB-SubCell"/>
</dbReference>
<feature type="domain" description="TLC" evidence="9">
    <location>
        <begin position="153"/>
        <end position="369"/>
    </location>
</feature>
<feature type="compositionally biased region" description="Gly residues" evidence="7">
    <location>
        <begin position="110"/>
        <end position="122"/>
    </location>
</feature>
<feature type="transmembrane region" description="Helical" evidence="8">
    <location>
        <begin position="306"/>
        <end position="326"/>
    </location>
</feature>
<evidence type="ECO:0000259" key="9">
    <source>
        <dbReference type="PROSITE" id="PS50922"/>
    </source>
</evidence>
<feature type="region of interest" description="Disordered" evidence="7">
    <location>
        <begin position="87"/>
        <end position="146"/>
    </location>
</feature>
<dbReference type="Proteomes" id="UP000284842">
    <property type="component" value="Unassembled WGS sequence"/>
</dbReference>
<evidence type="ECO:0000256" key="3">
    <source>
        <dbReference type="ARBA" id="ARBA00022692"/>
    </source>
</evidence>
<keyword evidence="3 6" id="KW-0812">Transmembrane</keyword>
<dbReference type="InterPro" id="IPR006634">
    <property type="entry name" value="TLC-dom"/>
</dbReference>
<dbReference type="AlphaFoldDB" id="A0A409YRK3"/>
<protein>
    <recommendedName>
        <fullName evidence="9">TLC domain-containing protein</fullName>
    </recommendedName>
</protein>
<comment type="similarity">
    <text evidence="2">Belongs to the sphingosine N-acyltransferase family.</text>
</comment>
<dbReference type="PROSITE" id="PS50922">
    <property type="entry name" value="TLC"/>
    <property type="match status" value="1"/>
</dbReference>
<feature type="transmembrane region" description="Helical" evidence="8">
    <location>
        <begin position="277"/>
        <end position="299"/>
    </location>
</feature>
<reference evidence="10 11" key="1">
    <citation type="journal article" date="2018" name="Evol. Lett.">
        <title>Horizontal gene cluster transfer increased hallucinogenic mushroom diversity.</title>
        <authorList>
            <person name="Reynolds H.T."/>
            <person name="Vijayakumar V."/>
            <person name="Gluck-Thaler E."/>
            <person name="Korotkin H.B."/>
            <person name="Matheny P.B."/>
            <person name="Slot J.C."/>
        </authorList>
    </citation>
    <scope>NUCLEOTIDE SEQUENCE [LARGE SCALE GENOMIC DNA]</scope>
    <source>
        <strain evidence="10 11">2629</strain>
    </source>
</reference>
<dbReference type="STRING" id="181874.A0A409YRK3"/>
<gene>
    <name evidence="10" type="ORF">CVT24_002867</name>
</gene>
<evidence type="ECO:0000256" key="5">
    <source>
        <dbReference type="ARBA" id="ARBA00023136"/>
    </source>
</evidence>
<evidence type="ECO:0000256" key="4">
    <source>
        <dbReference type="ARBA" id="ARBA00022989"/>
    </source>
</evidence>
<comment type="caution">
    <text evidence="10">The sequence shown here is derived from an EMBL/GenBank/DDBJ whole genome shotgun (WGS) entry which is preliminary data.</text>
</comment>
<evidence type="ECO:0000256" key="2">
    <source>
        <dbReference type="ARBA" id="ARBA00009808"/>
    </source>
</evidence>
<dbReference type="EMBL" id="NHTK01000776">
    <property type="protein sequence ID" value="PPR05641.1"/>
    <property type="molecule type" value="Genomic_DNA"/>
</dbReference>
<dbReference type="GO" id="GO:0046513">
    <property type="term" value="P:ceramide biosynthetic process"/>
    <property type="evidence" value="ECO:0007669"/>
    <property type="project" value="InterPro"/>
</dbReference>
<feature type="transmembrane region" description="Helical" evidence="8">
    <location>
        <begin position="338"/>
        <end position="361"/>
    </location>
</feature>
<comment type="subcellular location">
    <subcellularLocation>
        <location evidence="1">Membrane</location>
        <topology evidence="1">Multi-pass membrane protein</topology>
    </subcellularLocation>
</comment>
<dbReference type="InParanoid" id="A0A409YRK3"/>
<dbReference type="GO" id="GO:0050291">
    <property type="term" value="F:sphingosine N-acyltransferase activity"/>
    <property type="evidence" value="ECO:0007669"/>
    <property type="project" value="InterPro"/>
</dbReference>
<proteinExistence type="inferred from homology"/>
<feature type="transmembrane region" description="Helical" evidence="8">
    <location>
        <begin position="240"/>
        <end position="265"/>
    </location>
</feature>
<evidence type="ECO:0000256" key="8">
    <source>
        <dbReference type="SAM" id="Phobius"/>
    </source>
</evidence>
<organism evidence="10 11">
    <name type="scientific">Panaeolus cyanescens</name>
    <dbReference type="NCBI Taxonomy" id="181874"/>
    <lineage>
        <taxon>Eukaryota</taxon>
        <taxon>Fungi</taxon>
        <taxon>Dikarya</taxon>
        <taxon>Basidiomycota</taxon>
        <taxon>Agaricomycotina</taxon>
        <taxon>Agaricomycetes</taxon>
        <taxon>Agaricomycetidae</taxon>
        <taxon>Agaricales</taxon>
        <taxon>Agaricineae</taxon>
        <taxon>Galeropsidaceae</taxon>
        <taxon>Panaeolus</taxon>
    </lineage>
</organism>
<sequence length="388" mass="44158">MAFLDALGPLKPYITPFFTLQYPVEAPLHPDSFTDSSYYNAGKLDFCLVITMIAVMAVLRDGFRLMVFEPFARWKLLRDLDKKRRRAVQEKEKKKSANGHANGSALGNGKANGNGVANGNGNGHAYSNGHANGSSSSSPLPPPSKKELRQIHRSVLRFAEQGWSVVYYPLQWAFGLYVHMNLPTQLLNPKHLWIGYPHIPLAGPLKLYYLSQTAFYMHQVLVINAEARRKDHLQMMTHHVITIVLMVGSYFTHFTRVGCVIMFLMDWCDIFLPLAKMIRYANISQTLCDATFVVFMVSWLATRHFLFLHVIHSTVFVSPTIISFQWNPSQNLFLTKSIHHGFSALLIALQFLQMMWFAMIVRTAWRVVRGSGASDDRSDEEDVDEKDE</sequence>
<evidence type="ECO:0000256" key="6">
    <source>
        <dbReference type="PROSITE-ProRule" id="PRU00205"/>
    </source>
</evidence>
<dbReference type="InterPro" id="IPR016439">
    <property type="entry name" value="Lag1/Lac1-like"/>
</dbReference>
<dbReference type="PANTHER" id="PTHR12560:SF0">
    <property type="entry name" value="LD18904P"/>
    <property type="match status" value="1"/>
</dbReference>
<dbReference type="FunCoup" id="A0A409YRK3">
    <property type="interactions" value="214"/>
</dbReference>
<evidence type="ECO:0000313" key="11">
    <source>
        <dbReference type="Proteomes" id="UP000284842"/>
    </source>
</evidence>
<dbReference type="PANTHER" id="PTHR12560">
    <property type="entry name" value="LONGEVITY ASSURANCE FACTOR 1 LAG1"/>
    <property type="match status" value="1"/>
</dbReference>
<accession>A0A409YRK3</accession>
<feature type="transmembrane region" description="Helical" evidence="8">
    <location>
        <begin position="38"/>
        <end position="59"/>
    </location>
</feature>
<evidence type="ECO:0000256" key="1">
    <source>
        <dbReference type="ARBA" id="ARBA00004141"/>
    </source>
</evidence>
<evidence type="ECO:0000256" key="7">
    <source>
        <dbReference type="SAM" id="MobiDB-lite"/>
    </source>
</evidence>
<dbReference type="OrthoDB" id="537032at2759"/>
<dbReference type="SMART" id="SM00724">
    <property type="entry name" value="TLC"/>
    <property type="match status" value="1"/>
</dbReference>
<evidence type="ECO:0000313" key="10">
    <source>
        <dbReference type="EMBL" id="PPR05641.1"/>
    </source>
</evidence>
<dbReference type="PIRSF" id="PIRSF005225">
    <property type="entry name" value="LAG1_LAC1"/>
    <property type="match status" value="1"/>
</dbReference>
<keyword evidence="4 8" id="KW-1133">Transmembrane helix</keyword>
<keyword evidence="5 6" id="KW-0472">Membrane</keyword>
<keyword evidence="11" id="KW-1185">Reference proteome</keyword>
<dbReference type="Pfam" id="PF03798">
    <property type="entry name" value="TRAM_LAG1_CLN8"/>
    <property type="match status" value="1"/>
</dbReference>